<reference evidence="6 7" key="1">
    <citation type="submission" date="2019-04" db="EMBL/GenBank/DDBJ databases">
        <title>An improved genome assembly and genetic linkage map for asparagus bean, Vigna unguiculata ssp. sesquipedialis.</title>
        <authorList>
            <person name="Xia Q."/>
            <person name="Zhang R."/>
            <person name="Dong Y."/>
        </authorList>
    </citation>
    <scope>NUCLEOTIDE SEQUENCE [LARGE SCALE GENOMIC DNA]</scope>
    <source>
        <tissue evidence="6">Leaf</tissue>
    </source>
</reference>
<dbReference type="CDD" id="cd11072">
    <property type="entry name" value="CYP71-like"/>
    <property type="match status" value="3"/>
</dbReference>
<dbReference type="SUPFAM" id="SSF48264">
    <property type="entry name" value="Cytochrome P450"/>
    <property type="match status" value="3"/>
</dbReference>
<evidence type="ECO:0000313" key="7">
    <source>
        <dbReference type="Proteomes" id="UP000501690"/>
    </source>
</evidence>
<feature type="transmembrane region" description="Helical" evidence="5">
    <location>
        <begin position="12"/>
        <end position="33"/>
    </location>
</feature>
<keyword evidence="4" id="KW-0349">Heme</keyword>
<keyword evidence="5" id="KW-0472">Membrane</keyword>
<dbReference type="EMBL" id="CP039349">
    <property type="protein sequence ID" value="QCD94877.1"/>
    <property type="molecule type" value="Genomic_DNA"/>
</dbReference>
<dbReference type="InterPro" id="IPR002401">
    <property type="entry name" value="Cyt_P450_E_grp-I"/>
</dbReference>
<keyword evidence="2 4" id="KW-0479">Metal-binding</keyword>
<dbReference type="Gene3D" id="1.10.630.10">
    <property type="entry name" value="Cytochrome P450"/>
    <property type="match status" value="3"/>
</dbReference>
<dbReference type="InterPro" id="IPR001128">
    <property type="entry name" value="Cyt_P450"/>
</dbReference>
<evidence type="ECO:0000256" key="3">
    <source>
        <dbReference type="ARBA" id="ARBA00023004"/>
    </source>
</evidence>
<dbReference type="PRINTS" id="PR00385">
    <property type="entry name" value="P450"/>
</dbReference>
<sequence>MSTSLHENSSIWFFLPIATLIILFLRTVINLLAKCNHNFSSSMARKTSPPSPPKLPIIGNLHQLGTLTHRTLHSFAQTYGPLMLLHFGKVPVLVVSTAEAAREVMKTHDLVFSNRPHRKMFDIFLYDSKDVASAPYGNYWRQIRSICVLHLLSAKKVQSFGAVREEEISIMMDKVKQCCSSEMPVNLTELFCTVTNDIVCRAALGRRYSGREGRKFWGPMNEMMKLLGAPFIGDYITWLDWVGRVNGMYGRAKRLAKQLDEFFDQVVDEHVNRRGHDVHGDDDDEEQNDLVDILLRIQKTNALGFQIDKTIIKAIILDMFVAGTETSSTILGWIMTELLRNPSVMQKLKDEIRDVVGGRSHITEEDLGSMHYLKAVIKESFRLHTPVPLLLPRESMEDAKVMNYEIAGGTQIIVNAWAIARDPCHWEKAEEFEAERFLKSSIDVKGHDFEVIPFGAGRRGCPGIMFAMNVIELVIANLVHQFNWEVPSGAVGDQTLDITESAGLTTKCNHNFSSSMARKTSPPSPPKLPIIGNLHQLGTLTHRTLHSFAQTYGPLMLLHFGKVPVLVVSTAEAAREVMKTHDLVFSNRPHRKMFDIFLYDSKDVASAPYGNYWRQIRSICVLHLLSAKKVQSFGAVREEEISIMMDKVKQCCSSEMPVNLTELFCTVTNDIVCRAALGRRYSGREGRKFWGPMNEMMKLLGAPFIGDYITWLDWVGRVNGMYGRAKRLAKQLDEFFDQVVDEHVNRRGHDVHGDDDDEEQNDLVDILLRIQKTNALGFQIDKTIIKAIILVRTETSSTILGWIMTELLRNPSVMQKLKDEIRDVVGGRSHITEEDLGSMHYLKAVIKESFRLHTPVPLLLPRESMEDAKVMNYEIAGGTQIIVNAWAIARDPCHWEKAEEFEAERFLKSSIDVKGHDFEVIPFGAGRRGCPGIMFAMNVIELVIANLVHQFNWEVPSGAVGDQTLDITESAGLTRLYSRLVYLVIVVLILQLFLLSSISSSSMARKTSPPSPPKLPIIGNLHQLGTLTHRTLHSFAQTYGPLMLLHFGKVPVLVVSTAEAAREVMKTHDLVFSNRPHRKMFDIFLYDSKDVASAPYGNYWRQIRSICVLHLLSAKKVQSFGAVREEEISIMMDKVKQCCSSEMPVNLTELFCTVTNDIVCRAALGRRYSGREGRKFWGPMNEMMKLLGAPFIGDYITWLDWVGRVNGMYGRAKRLAKQLDEFFDQVVDEHVNRRGHDVHGDDDDEEQNDLVDILLRIQKTNALGFQIDKTIIKAIILDMFVAGTETSSTILGWIMTELLRNPSVMQKLKDEIRDVVGGRSHITEEDLGSMHYLKAVIKESFRLHTPVPLLLPRESMEDAKVMNYEIAGGTQIIVNAWAIARDPCHWEKAEEFEAERFLKSSIDVKGHDFEVIPFGAGRRGCPGIMFAMNVIELVIANLVHQFNWEVPSGAVGDQTLDITESAGLTSQRKFPLIAIASHHA</sequence>
<dbReference type="PROSITE" id="PS00086">
    <property type="entry name" value="CYTOCHROME_P450"/>
    <property type="match status" value="3"/>
</dbReference>
<dbReference type="InterPro" id="IPR036396">
    <property type="entry name" value="Cyt_P450_sf"/>
</dbReference>
<dbReference type="Pfam" id="PF00067">
    <property type="entry name" value="p450"/>
    <property type="match status" value="3"/>
</dbReference>
<proteinExistence type="inferred from homology"/>
<accession>A0A4D6M1W9</accession>
<evidence type="ECO:0000256" key="5">
    <source>
        <dbReference type="SAM" id="Phobius"/>
    </source>
</evidence>
<keyword evidence="3 4" id="KW-0408">Iron</keyword>
<dbReference type="Proteomes" id="UP000501690">
    <property type="component" value="Linkage Group LG5"/>
</dbReference>
<dbReference type="InterPro" id="IPR017972">
    <property type="entry name" value="Cyt_P450_CS"/>
</dbReference>
<dbReference type="GO" id="GO:0004497">
    <property type="term" value="F:monooxygenase activity"/>
    <property type="evidence" value="ECO:0007669"/>
    <property type="project" value="InterPro"/>
</dbReference>
<protein>
    <submittedName>
        <fullName evidence="6">Cytochrome P450</fullName>
    </submittedName>
</protein>
<organism evidence="6 7">
    <name type="scientific">Vigna unguiculata</name>
    <name type="common">Cowpea</name>
    <dbReference type="NCBI Taxonomy" id="3917"/>
    <lineage>
        <taxon>Eukaryota</taxon>
        <taxon>Viridiplantae</taxon>
        <taxon>Streptophyta</taxon>
        <taxon>Embryophyta</taxon>
        <taxon>Tracheophyta</taxon>
        <taxon>Spermatophyta</taxon>
        <taxon>Magnoliopsida</taxon>
        <taxon>eudicotyledons</taxon>
        <taxon>Gunneridae</taxon>
        <taxon>Pentapetalae</taxon>
        <taxon>rosids</taxon>
        <taxon>fabids</taxon>
        <taxon>Fabales</taxon>
        <taxon>Fabaceae</taxon>
        <taxon>Papilionoideae</taxon>
        <taxon>50 kb inversion clade</taxon>
        <taxon>NPAAA clade</taxon>
        <taxon>indigoferoid/millettioid clade</taxon>
        <taxon>Phaseoleae</taxon>
        <taxon>Vigna</taxon>
    </lineage>
</organism>
<feature type="binding site" description="axial binding residue" evidence="4">
    <location>
        <position position="1421"/>
    </location>
    <ligand>
        <name>heme</name>
        <dbReference type="ChEBI" id="CHEBI:30413"/>
    </ligand>
    <ligandPart>
        <name>Fe</name>
        <dbReference type="ChEBI" id="CHEBI:18248"/>
    </ligandPart>
</feature>
<dbReference type="PRINTS" id="PR00463">
    <property type="entry name" value="EP450I"/>
</dbReference>
<comment type="cofactor">
    <cofactor evidence="4">
        <name>heme</name>
        <dbReference type="ChEBI" id="CHEBI:30413"/>
    </cofactor>
</comment>
<keyword evidence="7" id="KW-1185">Reference proteome</keyword>
<name>A0A4D6M1W9_VIGUN</name>
<dbReference type="PANTHER" id="PTHR47955">
    <property type="entry name" value="CYTOCHROME P450 FAMILY 71 PROTEIN"/>
    <property type="match status" value="1"/>
</dbReference>
<keyword evidence="5" id="KW-1133">Transmembrane helix</keyword>
<dbReference type="GO" id="GO:0005506">
    <property type="term" value="F:iron ion binding"/>
    <property type="evidence" value="ECO:0007669"/>
    <property type="project" value="InterPro"/>
</dbReference>
<dbReference type="GO" id="GO:0016705">
    <property type="term" value="F:oxidoreductase activity, acting on paired donors, with incorporation or reduction of molecular oxygen"/>
    <property type="evidence" value="ECO:0007669"/>
    <property type="project" value="InterPro"/>
</dbReference>
<keyword evidence="5" id="KW-0812">Transmembrane</keyword>
<evidence type="ECO:0000256" key="4">
    <source>
        <dbReference type="PIRSR" id="PIRSR602401-1"/>
    </source>
</evidence>
<evidence type="ECO:0000313" key="6">
    <source>
        <dbReference type="EMBL" id="QCD94877.1"/>
    </source>
</evidence>
<dbReference type="PANTHER" id="PTHR47955:SF15">
    <property type="entry name" value="CYTOCHROME P450 71A2-LIKE"/>
    <property type="match status" value="1"/>
</dbReference>
<dbReference type="GO" id="GO:0020037">
    <property type="term" value="F:heme binding"/>
    <property type="evidence" value="ECO:0007669"/>
    <property type="project" value="InterPro"/>
</dbReference>
<gene>
    <name evidence="6" type="ORF">DEO72_LG5g2966</name>
</gene>
<comment type="similarity">
    <text evidence="1">Belongs to the cytochrome P450 family.</text>
</comment>
<dbReference type="FunFam" id="1.10.630.10:FF:000011">
    <property type="entry name" value="Cytochrome P450 83B1"/>
    <property type="match status" value="3"/>
</dbReference>
<evidence type="ECO:0000256" key="1">
    <source>
        <dbReference type="ARBA" id="ARBA00010617"/>
    </source>
</evidence>
<evidence type="ECO:0000256" key="2">
    <source>
        <dbReference type="ARBA" id="ARBA00022723"/>
    </source>
</evidence>